<feature type="domain" description="Flavodoxin" evidence="1">
    <location>
        <begin position="6"/>
        <end position="154"/>
    </location>
</feature>
<dbReference type="SUPFAM" id="SSF52218">
    <property type="entry name" value="Flavoproteins"/>
    <property type="match status" value="1"/>
</dbReference>
<dbReference type="GO" id="GO:0070819">
    <property type="term" value="F:menaquinone-dependent protoporphyrinogen oxidase activity"/>
    <property type="evidence" value="ECO:0007669"/>
    <property type="project" value="TreeGrafter"/>
</dbReference>
<dbReference type="Pfam" id="PF12724">
    <property type="entry name" value="Flavodoxin_5"/>
    <property type="match status" value="1"/>
</dbReference>
<name>A0A317JSJ8_9BACT</name>
<dbReference type="Proteomes" id="UP000246104">
    <property type="component" value="Unassembled WGS sequence"/>
</dbReference>
<dbReference type="InterPro" id="IPR026816">
    <property type="entry name" value="Flavodoxin_dom"/>
</dbReference>
<protein>
    <submittedName>
        <fullName evidence="2">Protoporphyrinogen oxidase</fullName>
    </submittedName>
</protein>
<reference evidence="2 3" key="1">
    <citation type="submission" date="2018-02" db="EMBL/GenBank/DDBJ databases">
        <title>Genomic Reconstructions from Amazon Rainforest and Pasture Soil Reveal Novel Insights into the Physiology of Candidate Phyla in Tropical Sites.</title>
        <authorList>
            <person name="Kroeger M.E."/>
            <person name="Delmont T."/>
            <person name="Eren A.M."/>
            <person name="Guo J."/>
            <person name="Meyer K.M."/>
            <person name="Khan K."/>
            <person name="Rodrigues J.L.M."/>
            <person name="Bohannan B.J.M."/>
            <person name="Tringe S."/>
            <person name="Borges C.D."/>
            <person name="Tiedje J."/>
            <person name="Tsai S.M."/>
            <person name="Nusslein K."/>
        </authorList>
    </citation>
    <scope>NUCLEOTIDE SEQUENCE [LARGE SCALE GENOMIC DNA]</scope>
    <source>
        <strain evidence="2">Amazon FNV 2010 28 9</strain>
    </source>
</reference>
<dbReference type="EMBL" id="PSRQ01000041">
    <property type="protein sequence ID" value="PWU23274.1"/>
    <property type="molecule type" value="Genomic_DNA"/>
</dbReference>
<sequence>MSMKILIVYGTTEGQTAKISHFIGGTLKDGGHEVTVADASQTPPSPALYDAVIIGASIHMHRYQSAVLHYITSHIETLRKMPGAFFSVCLAIASDFEEEHKEARKIAADFLKHAGWEPVMTTQIAGALKYRQYDFFTRLIMKMIARKEGRTTDSSKDYEYTDWNAVREFAKEFTVRVRIHPVAAGTAEPVRY</sequence>
<gene>
    <name evidence="2" type="ORF">C5B42_03520</name>
</gene>
<dbReference type="PANTHER" id="PTHR38030:SF2">
    <property type="entry name" value="PROTOPORPHYRINOGEN IX DEHYDROGENASE [QUINONE]"/>
    <property type="match status" value="1"/>
</dbReference>
<dbReference type="AlphaFoldDB" id="A0A317JSJ8"/>
<dbReference type="Gene3D" id="3.40.50.360">
    <property type="match status" value="1"/>
</dbReference>
<evidence type="ECO:0000259" key="1">
    <source>
        <dbReference type="Pfam" id="PF12724"/>
    </source>
</evidence>
<dbReference type="GO" id="GO:0006783">
    <property type="term" value="P:heme biosynthetic process"/>
    <property type="evidence" value="ECO:0007669"/>
    <property type="project" value="TreeGrafter"/>
</dbReference>
<proteinExistence type="predicted"/>
<comment type="caution">
    <text evidence="2">The sequence shown here is derived from an EMBL/GenBank/DDBJ whole genome shotgun (WGS) entry which is preliminary data.</text>
</comment>
<evidence type="ECO:0000313" key="3">
    <source>
        <dbReference type="Proteomes" id="UP000246104"/>
    </source>
</evidence>
<accession>A0A317JSJ8</accession>
<dbReference type="GO" id="GO:0010181">
    <property type="term" value="F:FMN binding"/>
    <property type="evidence" value="ECO:0007669"/>
    <property type="project" value="TreeGrafter"/>
</dbReference>
<dbReference type="PANTHER" id="PTHR38030">
    <property type="entry name" value="PROTOPORPHYRINOGEN IX DEHYDROGENASE [MENAQUINONE]"/>
    <property type="match status" value="1"/>
</dbReference>
<evidence type="ECO:0000313" key="2">
    <source>
        <dbReference type="EMBL" id="PWU23274.1"/>
    </source>
</evidence>
<dbReference type="InterPro" id="IPR029039">
    <property type="entry name" value="Flavoprotein-like_sf"/>
</dbReference>
<dbReference type="InterPro" id="IPR052200">
    <property type="entry name" value="Protoporphyrinogen_IX_DH"/>
</dbReference>
<organism evidence="2 3">
    <name type="scientific">Candidatus Cerribacteria bacterium 'Amazon FNV 2010 28 9'</name>
    <dbReference type="NCBI Taxonomy" id="2081795"/>
    <lineage>
        <taxon>Bacteria</taxon>
        <taxon>Candidatus Cerribacteria</taxon>
    </lineage>
</organism>